<feature type="domain" description="HTH araC/xylS-type" evidence="4">
    <location>
        <begin position="187"/>
        <end position="285"/>
    </location>
</feature>
<dbReference type="Proteomes" id="UP000199109">
    <property type="component" value="Unassembled WGS sequence"/>
</dbReference>
<dbReference type="Pfam" id="PF12833">
    <property type="entry name" value="HTH_18"/>
    <property type="match status" value="1"/>
</dbReference>
<keyword evidence="6" id="KW-1185">Reference proteome</keyword>
<evidence type="ECO:0000256" key="3">
    <source>
        <dbReference type="ARBA" id="ARBA00023163"/>
    </source>
</evidence>
<dbReference type="InterPro" id="IPR003313">
    <property type="entry name" value="AraC-bd"/>
</dbReference>
<protein>
    <submittedName>
        <fullName evidence="5">Transcriptional regulator, AraC family</fullName>
    </submittedName>
</protein>
<evidence type="ECO:0000313" key="6">
    <source>
        <dbReference type="Proteomes" id="UP000199109"/>
    </source>
</evidence>
<dbReference type="Gene3D" id="2.60.120.10">
    <property type="entry name" value="Jelly Rolls"/>
    <property type="match status" value="1"/>
</dbReference>
<evidence type="ECO:0000313" key="5">
    <source>
        <dbReference type="EMBL" id="SDD92971.1"/>
    </source>
</evidence>
<reference evidence="5 6" key="1">
    <citation type="submission" date="2016-10" db="EMBL/GenBank/DDBJ databases">
        <authorList>
            <person name="de Groot N.N."/>
        </authorList>
    </citation>
    <scope>NUCLEOTIDE SEQUENCE [LARGE SCALE GENOMIC DNA]</scope>
    <source>
        <strain evidence="5 6">DSM 23421</strain>
    </source>
</reference>
<dbReference type="Pfam" id="PF02311">
    <property type="entry name" value="AraC_binding"/>
    <property type="match status" value="1"/>
</dbReference>
<dbReference type="InterPro" id="IPR018062">
    <property type="entry name" value="HTH_AraC-typ_CS"/>
</dbReference>
<dbReference type="InterPro" id="IPR014710">
    <property type="entry name" value="RmlC-like_jellyroll"/>
</dbReference>
<organism evidence="5 6">
    <name type="scientific">Pricia antarctica</name>
    <dbReference type="NCBI Taxonomy" id="641691"/>
    <lineage>
        <taxon>Bacteria</taxon>
        <taxon>Pseudomonadati</taxon>
        <taxon>Bacteroidota</taxon>
        <taxon>Flavobacteriia</taxon>
        <taxon>Flavobacteriales</taxon>
        <taxon>Flavobacteriaceae</taxon>
        <taxon>Pricia</taxon>
    </lineage>
</organism>
<evidence type="ECO:0000256" key="2">
    <source>
        <dbReference type="ARBA" id="ARBA00023125"/>
    </source>
</evidence>
<dbReference type="InterPro" id="IPR009057">
    <property type="entry name" value="Homeodomain-like_sf"/>
</dbReference>
<sequence length="290" mass="33590">MNTALQKSPIPDTHAFVIKALKQSVFDPNWHFHPEYQIFMVLKGSGTRFIGDHVHPFKKGEITFTGPDLPHLWRSDIQGEPQKNSFQAEGIVVYFQENFIGENLLQKEEAIKLRHLFKKSLRGMDVTGKTAQIVQKMLVKLLKLNGFDRVLHLMKILNCMAQSEETELLASDGYTNTQKEGDTERMNRVYAHVMRRFTEKIRISEVATLAHMTPTSFSRYFKIHANKTFSEFVSEIRIGHACKLLIDKKTNVSRACYESGFQTLSNFNRQFKKITGRTPLEYKRAYLLNR</sequence>
<dbReference type="Gene3D" id="1.10.10.60">
    <property type="entry name" value="Homeodomain-like"/>
    <property type="match status" value="2"/>
</dbReference>
<dbReference type="PROSITE" id="PS00041">
    <property type="entry name" value="HTH_ARAC_FAMILY_1"/>
    <property type="match status" value="1"/>
</dbReference>
<dbReference type="SUPFAM" id="SSF46689">
    <property type="entry name" value="Homeodomain-like"/>
    <property type="match status" value="2"/>
</dbReference>
<dbReference type="EMBL" id="FNAO01000002">
    <property type="protein sequence ID" value="SDD92971.1"/>
    <property type="molecule type" value="Genomic_DNA"/>
</dbReference>
<dbReference type="RefSeq" id="WP_091866237.1">
    <property type="nucleotide sequence ID" value="NZ_FNAO01000002.1"/>
</dbReference>
<accession>A0A1G6YRQ4</accession>
<dbReference type="PANTHER" id="PTHR43280:SF27">
    <property type="entry name" value="TRANSCRIPTIONAL REGULATOR MTLR"/>
    <property type="match status" value="1"/>
</dbReference>
<dbReference type="SMART" id="SM00342">
    <property type="entry name" value="HTH_ARAC"/>
    <property type="match status" value="1"/>
</dbReference>
<dbReference type="GO" id="GO:0043565">
    <property type="term" value="F:sequence-specific DNA binding"/>
    <property type="evidence" value="ECO:0007669"/>
    <property type="project" value="InterPro"/>
</dbReference>
<dbReference type="SUPFAM" id="SSF51182">
    <property type="entry name" value="RmlC-like cupins"/>
    <property type="match status" value="1"/>
</dbReference>
<dbReference type="STRING" id="641691.SAMN05421636_102350"/>
<dbReference type="InterPro" id="IPR018060">
    <property type="entry name" value="HTH_AraC"/>
</dbReference>
<dbReference type="OrthoDB" id="1410704at2"/>
<evidence type="ECO:0000256" key="1">
    <source>
        <dbReference type="ARBA" id="ARBA00023015"/>
    </source>
</evidence>
<proteinExistence type="predicted"/>
<dbReference type="AlphaFoldDB" id="A0A1G6YRQ4"/>
<keyword evidence="1" id="KW-0805">Transcription regulation</keyword>
<evidence type="ECO:0000259" key="4">
    <source>
        <dbReference type="PROSITE" id="PS01124"/>
    </source>
</evidence>
<dbReference type="InterPro" id="IPR011051">
    <property type="entry name" value="RmlC_Cupin_sf"/>
</dbReference>
<dbReference type="GO" id="GO:0003700">
    <property type="term" value="F:DNA-binding transcription factor activity"/>
    <property type="evidence" value="ECO:0007669"/>
    <property type="project" value="InterPro"/>
</dbReference>
<keyword evidence="3" id="KW-0804">Transcription</keyword>
<dbReference type="PANTHER" id="PTHR43280">
    <property type="entry name" value="ARAC-FAMILY TRANSCRIPTIONAL REGULATOR"/>
    <property type="match status" value="1"/>
</dbReference>
<gene>
    <name evidence="5" type="ORF">SAMN05421636_102350</name>
</gene>
<dbReference type="PROSITE" id="PS01124">
    <property type="entry name" value="HTH_ARAC_FAMILY_2"/>
    <property type="match status" value="1"/>
</dbReference>
<name>A0A1G6YRQ4_9FLAO</name>
<keyword evidence="2" id="KW-0238">DNA-binding</keyword>